<keyword evidence="3" id="KW-0812">Transmembrane</keyword>
<dbReference type="InterPro" id="IPR026265">
    <property type="entry name" value="LptC"/>
</dbReference>
<keyword evidence="5" id="KW-0472">Membrane</keyword>
<gene>
    <name evidence="7" type="primary">lptC</name>
    <name evidence="7" type="ORF">SNE35_04135</name>
</gene>
<evidence type="ECO:0000313" key="8">
    <source>
        <dbReference type="Proteomes" id="UP001285263"/>
    </source>
</evidence>
<proteinExistence type="predicted"/>
<sequence length="236" mass="25761">MATLAPPQAATRSRPAVPWIWRLQSLLSAYLPLLLMAALAGGTWWLVKNTPAADEVVELPPPRHDPDYRMHNFSLERIGKDGRLRGRVEGNELRHYPDTDTMEIDSVRLRAISEDGSITLATAHRGVTNGDGSDMQLYGDVVVQRFAVDTTGEPLPTPELVVRGEYLQALSDAAQLRSHLPVTIDYGGGAQLQAQTFLYDHLHGMVSYSGRTTGRFETAPNGKAAHRATGAAKAQP</sequence>
<dbReference type="InterPro" id="IPR010664">
    <property type="entry name" value="LipoPS_assembly_LptC-rel"/>
</dbReference>
<evidence type="ECO:0000256" key="6">
    <source>
        <dbReference type="SAM" id="MobiDB-lite"/>
    </source>
</evidence>
<feature type="compositionally biased region" description="Low complexity" evidence="6">
    <location>
        <begin position="227"/>
        <end position="236"/>
    </location>
</feature>
<name>A0ABU5DBN3_9BURK</name>
<protein>
    <submittedName>
        <fullName evidence="7">LPS export ABC transporter periplasmic protein LptC</fullName>
    </submittedName>
</protein>
<accession>A0ABU5DBN3</accession>
<dbReference type="EMBL" id="JAXCLA010000001">
    <property type="protein sequence ID" value="MDY0743677.1"/>
    <property type="molecule type" value="Genomic_DNA"/>
</dbReference>
<dbReference type="InterPro" id="IPR052363">
    <property type="entry name" value="LPS_export_LptC"/>
</dbReference>
<evidence type="ECO:0000256" key="5">
    <source>
        <dbReference type="ARBA" id="ARBA00023136"/>
    </source>
</evidence>
<evidence type="ECO:0000256" key="1">
    <source>
        <dbReference type="ARBA" id="ARBA00022475"/>
    </source>
</evidence>
<dbReference type="NCBIfam" id="TIGR04409">
    <property type="entry name" value="LptC_YrbK"/>
    <property type="match status" value="1"/>
</dbReference>
<dbReference type="Gene3D" id="2.60.450.10">
    <property type="entry name" value="Lipopolysaccharide (LPS) transport protein A like domain"/>
    <property type="match status" value="1"/>
</dbReference>
<evidence type="ECO:0000256" key="4">
    <source>
        <dbReference type="ARBA" id="ARBA00022989"/>
    </source>
</evidence>
<keyword evidence="4" id="KW-1133">Transmembrane helix</keyword>
<dbReference type="PANTHER" id="PTHR37481">
    <property type="entry name" value="LIPOPOLYSACCHARIDE EXPORT SYSTEM PROTEIN LPTC"/>
    <property type="match status" value="1"/>
</dbReference>
<feature type="region of interest" description="Disordered" evidence="6">
    <location>
        <begin position="217"/>
        <end position="236"/>
    </location>
</feature>
<dbReference type="Pfam" id="PF06835">
    <property type="entry name" value="LptC"/>
    <property type="match status" value="1"/>
</dbReference>
<keyword evidence="8" id="KW-1185">Reference proteome</keyword>
<evidence type="ECO:0000256" key="3">
    <source>
        <dbReference type="ARBA" id="ARBA00022692"/>
    </source>
</evidence>
<comment type="caution">
    <text evidence="7">The sequence shown here is derived from an EMBL/GenBank/DDBJ whole genome shotgun (WGS) entry which is preliminary data.</text>
</comment>
<evidence type="ECO:0000313" key="7">
    <source>
        <dbReference type="EMBL" id="MDY0743677.1"/>
    </source>
</evidence>
<dbReference type="Proteomes" id="UP001285263">
    <property type="component" value="Unassembled WGS sequence"/>
</dbReference>
<organism evidence="7 8">
    <name type="scientific">Roseateles agri</name>
    <dbReference type="NCBI Taxonomy" id="3098619"/>
    <lineage>
        <taxon>Bacteria</taxon>
        <taxon>Pseudomonadati</taxon>
        <taxon>Pseudomonadota</taxon>
        <taxon>Betaproteobacteria</taxon>
        <taxon>Burkholderiales</taxon>
        <taxon>Sphaerotilaceae</taxon>
        <taxon>Roseateles</taxon>
    </lineage>
</organism>
<keyword evidence="1" id="KW-1003">Cell membrane</keyword>
<dbReference type="RefSeq" id="WP_320421574.1">
    <property type="nucleotide sequence ID" value="NZ_JAXCLA010000001.1"/>
</dbReference>
<evidence type="ECO:0000256" key="2">
    <source>
        <dbReference type="ARBA" id="ARBA00022519"/>
    </source>
</evidence>
<reference evidence="7 8" key="1">
    <citation type="submission" date="2023-11" db="EMBL/GenBank/DDBJ databases">
        <title>Paucibacter sp. nov., isolated from fresh soil in Korea.</title>
        <authorList>
            <person name="Le N.T.T."/>
        </authorList>
    </citation>
    <scope>NUCLEOTIDE SEQUENCE [LARGE SCALE GENOMIC DNA]</scope>
    <source>
        <strain evidence="7 8">R3-3</strain>
    </source>
</reference>
<keyword evidence="2" id="KW-0997">Cell inner membrane</keyword>
<dbReference type="PANTHER" id="PTHR37481:SF1">
    <property type="entry name" value="LIPOPOLYSACCHARIDE EXPORT SYSTEM PROTEIN LPTC"/>
    <property type="match status" value="1"/>
</dbReference>